<dbReference type="RefSeq" id="WP_189829248.1">
    <property type="nucleotide sequence ID" value="NZ_BMVX01000058.1"/>
</dbReference>
<keyword evidence="3" id="KW-0408">Iron</keyword>
<reference evidence="5" key="1">
    <citation type="journal article" date="2014" name="Int. J. Syst. Evol. Microbiol.">
        <title>Complete genome sequence of Corynebacterium casei LMG S-19264T (=DSM 44701T), isolated from a smear-ripened cheese.</title>
        <authorList>
            <consortium name="US DOE Joint Genome Institute (JGI-PGF)"/>
            <person name="Walter F."/>
            <person name="Albersmeier A."/>
            <person name="Kalinowski J."/>
            <person name="Ruckert C."/>
        </authorList>
    </citation>
    <scope>NUCLEOTIDE SEQUENCE</scope>
    <source>
        <strain evidence="5">JCM 4834</strain>
    </source>
</reference>
<evidence type="ECO:0000313" key="6">
    <source>
        <dbReference type="Proteomes" id="UP000634660"/>
    </source>
</evidence>
<evidence type="ECO:0000256" key="3">
    <source>
        <dbReference type="ARBA" id="ARBA00023004"/>
    </source>
</evidence>
<dbReference type="Pfam" id="PF08007">
    <property type="entry name" value="JmjC_2"/>
    <property type="match status" value="1"/>
</dbReference>
<dbReference type="InterPro" id="IPR039994">
    <property type="entry name" value="NO66-like"/>
</dbReference>
<protein>
    <recommendedName>
        <fullName evidence="4">JmjC domain-containing protein</fullName>
    </recommendedName>
</protein>
<dbReference type="SMART" id="SM00558">
    <property type="entry name" value="JmjC"/>
    <property type="match status" value="1"/>
</dbReference>
<evidence type="ECO:0000256" key="2">
    <source>
        <dbReference type="ARBA" id="ARBA00022723"/>
    </source>
</evidence>
<evidence type="ECO:0000256" key="1">
    <source>
        <dbReference type="ARBA" id="ARBA00001954"/>
    </source>
</evidence>
<feature type="domain" description="JmjC" evidence="4">
    <location>
        <begin position="85"/>
        <end position="242"/>
    </location>
</feature>
<gene>
    <name evidence="5" type="ORF">GCM10010371_69200</name>
</gene>
<dbReference type="PROSITE" id="PS51184">
    <property type="entry name" value="JMJC"/>
    <property type="match status" value="1"/>
</dbReference>
<evidence type="ECO:0000313" key="5">
    <source>
        <dbReference type="EMBL" id="GHA00092.1"/>
    </source>
</evidence>
<proteinExistence type="predicted"/>
<reference evidence="5" key="2">
    <citation type="submission" date="2020-09" db="EMBL/GenBank/DDBJ databases">
        <authorList>
            <person name="Sun Q."/>
            <person name="Ohkuma M."/>
        </authorList>
    </citation>
    <scope>NUCLEOTIDE SEQUENCE</scope>
    <source>
        <strain evidence="5">JCM 4834</strain>
    </source>
</reference>
<organism evidence="5 6">
    <name type="scientific">Streptomyces subrutilus</name>
    <dbReference type="NCBI Taxonomy" id="36818"/>
    <lineage>
        <taxon>Bacteria</taxon>
        <taxon>Bacillati</taxon>
        <taxon>Actinomycetota</taxon>
        <taxon>Actinomycetes</taxon>
        <taxon>Kitasatosporales</taxon>
        <taxon>Streptomycetaceae</taxon>
        <taxon>Streptomyces</taxon>
    </lineage>
</organism>
<dbReference type="Proteomes" id="UP000634660">
    <property type="component" value="Unassembled WGS sequence"/>
</dbReference>
<evidence type="ECO:0000259" key="4">
    <source>
        <dbReference type="PROSITE" id="PS51184"/>
    </source>
</evidence>
<dbReference type="PANTHER" id="PTHR13096:SF8">
    <property type="entry name" value="RIBOSOMAL OXYGENASE 1"/>
    <property type="match status" value="1"/>
</dbReference>
<dbReference type="InterPro" id="IPR003347">
    <property type="entry name" value="JmjC_dom"/>
</dbReference>
<dbReference type="SUPFAM" id="SSF51197">
    <property type="entry name" value="Clavaminate synthase-like"/>
    <property type="match status" value="1"/>
</dbReference>
<dbReference type="PANTHER" id="PTHR13096">
    <property type="entry name" value="MINA53 MYC INDUCED NUCLEAR ANTIGEN"/>
    <property type="match status" value="1"/>
</dbReference>
<comment type="caution">
    <text evidence="5">The sequence shown here is derived from an EMBL/GenBank/DDBJ whole genome shotgun (WGS) entry which is preliminary data.</text>
</comment>
<dbReference type="AlphaFoldDB" id="A0A918RID8"/>
<dbReference type="Gene3D" id="2.60.120.650">
    <property type="entry name" value="Cupin"/>
    <property type="match status" value="1"/>
</dbReference>
<accession>A0A918RID8</accession>
<comment type="cofactor">
    <cofactor evidence="1">
        <name>Fe(2+)</name>
        <dbReference type="ChEBI" id="CHEBI:29033"/>
    </cofactor>
</comment>
<dbReference type="EMBL" id="BMVX01000058">
    <property type="protein sequence ID" value="GHA00092.1"/>
    <property type="molecule type" value="Genomic_DNA"/>
</dbReference>
<keyword evidence="2" id="KW-0479">Metal-binding</keyword>
<dbReference type="GO" id="GO:0046872">
    <property type="term" value="F:metal ion binding"/>
    <property type="evidence" value="ECO:0007669"/>
    <property type="project" value="UniProtKB-KW"/>
</dbReference>
<sequence>MFDAPSWAERLGGELFLAQPYFRSHLVVRGKPDDFTDLISWPTLNQVIATHRLEPPRLRLSQGGEMVPLRRYAVPVTTRRATVWHRIQPAELHARIREGASLVVDSIDEIHGPITAAAEGLERFLRTPVQANAYASWTATEGFGTHWDDHDVVVCQVEGAKRWRIYGPTRQAPTWRDTDTPQVPDGEPLADIVLNQGDTLYLPRGWWHAVTADQGAPSLHLTFGLTTQTGADLMTWVIDQLRGDVRFRTDVPRFDTPTAQSAYVTKLREAIVTVLDDPAVTERWARSLDTTHHGRPYASLPHLDQVPADPDLTVRLTCPRARLDQHPQTGEWTLAAAGTAWDFAAPAGPLLTRLATGQLATLGELAHQTGLPVADTAALLTVLVQGQAAAVSGACR</sequence>
<name>A0A918RID8_9ACTN</name>